<dbReference type="GO" id="GO:0044718">
    <property type="term" value="P:siderophore transmembrane transport"/>
    <property type="evidence" value="ECO:0007669"/>
    <property type="project" value="TreeGrafter"/>
</dbReference>
<evidence type="ECO:0000256" key="8">
    <source>
        <dbReference type="PROSITE-ProRule" id="PRU01360"/>
    </source>
</evidence>
<accession>A0A1I6LXV9</accession>
<organism evidence="13 14">
    <name type="scientific">Granulicella pectinivorans</name>
    <dbReference type="NCBI Taxonomy" id="474950"/>
    <lineage>
        <taxon>Bacteria</taxon>
        <taxon>Pseudomonadati</taxon>
        <taxon>Acidobacteriota</taxon>
        <taxon>Terriglobia</taxon>
        <taxon>Terriglobales</taxon>
        <taxon>Acidobacteriaceae</taxon>
        <taxon>Granulicella</taxon>
    </lineage>
</organism>
<keyword evidence="10" id="KW-0732">Signal</keyword>
<dbReference type="PROSITE" id="PS52016">
    <property type="entry name" value="TONB_DEPENDENT_REC_3"/>
    <property type="match status" value="1"/>
</dbReference>
<dbReference type="PANTHER" id="PTHR30069:SF28">
    <property type="entry name" value="TONB-DEPENDENT RECEPTOR YNCD-RELATED"/>
    <property type="match status" value="1"/>
</dbReference>
<keyword evidence="7 8" id="KW-0998">Cell outer membrane</keyword>
<dbReference type="InterPro" id="IPR036942">
    <property type="entry name" value="Beta-barrel_TonB_sf"/>
</dbReference>
<dbReference type="GO" id="GO:0015344">
    <property type="term" value="F:siderophore uptake transmembrane transporter activity"/>
    <property type="evidence" value="ECO:0007669"/>
    <property type="project" value="TreeGrafter"/>
</dbReference>
<keyword evidence="5 9" id="KW-0798">TonB box</keyword>
<dbReference type="InterPro" id="IPR008969">
    <property type="entry name" value="CarboxyPept-like_regulatory"/>
</dbReference>
<evidence type="ECO:0000256" key="7">
    <source>
        <dbReference type="ARBA" id="ARBA00023237"/>
    </source>
</evidence>
<keyword evidence="3 8" id="KW-1134">Transmembrane beta strand</keyword>
<keyword evidence="2 8" id="KW-0813">Transport</keyword>
<keyword evidence="14" id="KW-1185">Reference proteome</keyword>
<evidence type="ECO:0000256" key="1">
    <source>
        <dbReference type="ARBA" id="ARBA00004571"/>
    </source>
</evidence>
<comment type="similarity">
    <text evidence="8 9">Belongs to the TonB-dependent receptor family.</text>
</comment>
<evidence type="ECO:0000259" key="11">
    <source>
        <dbReference type="Pfam" id="PF00593"/>
    </source>
</evidence>
<dbReference type="AlphaFoldDB" id="A0A1I6LXV9"/>
<evidence type="ECO:0000256" key="4">
    <source>
        <dbReference type="ARBA" id="ARBA00022692"/>
    </source>
</evidence>
<name>A0A1I6LXV9_9BACT</name>
<sequence length="837" mass="90522">MNRHWKTLLVAAVVLTSLHATVVAAQDTTSTVTGQVVDPGDAAIVGAQIDLRTSNGAKVLRTTSDSQGRFMLRGLSGGRYVLDVLHDGFQETKQTLVLSGNVMEATRVQMPVSTLTQSVTVSASPALATETPVSQSQAEVSREDFKNSPAITVADIVSMMPGVTFVPGNGPRDVAISVRGSSTRQTYGVRNIKVFEDGFPVTQPDGLARTDLTDPHAYSSVDVVRGPSSALYGNYATGGAINFHTRSGSEIKGLEVGADFGSFNYFNDYATYGAGDDRYQLSVFLSNVRADQATVNNQFNTVTANILASFAATPHDRMTFKFINNDLDTNLSIRLSRAQYQLNPYQLGCQTYSVAFATNGCASVSVYVNGYNGTRQSLGAAEAGLNRHDRRTIVGARYEHDLTEKTTWQTQFVWDNRDANQPTSSSAYRGTLPSFNVMSDLLRHGSTLGRSSTTVVGGFFNYENINSTSANLMPGGNATIGGATQTVQGSHLNSGFHARQEMSLGERWTLVAGLGGEYTKLSALANNFSYPVGGTPTISPVTANRPFFNVAPEVGVQFRPDNAWRLHARVGTGYGTPQATQLFTTPQGAFGNNTTLKTQRNIGIDTGADWALSSTLQLSGTFFYEWFRNEQVTQSPGVNLQSFTFNAPASAHRGVEASLDWHPLPQRLTGLRLRTAYTYDNQIYTDYTEQLTTGSVTNTFARSNNRIPGVQPHFLDGRVIYDQSTGSLRGLGGYVEATWRDQYFLDNANLLTAPGYTLLNLSLHYDPPVGHGFTSRLRFFFDLQNLANKTYVGSAGNITDSLNTSGQQNGASVLANSTGSIYAGTPRASYGGVRVRF</sequence>
<evidence type="ECO:0000256" key="5">
    <source>
        <dbReference type="ARBA" id="ARBA00023077"/>
    </source>
</evidence>
<dbReference type="Gene3D" id="2.170.130.10">
    <property type="entry name" value="TonB-dependent receptor, plug domain"/>
    <property type="match status" value="1"/>
</dbReference>
<dbReference type="Pfam" id="PF00593">
    <property type="entry name" value="TonB_dep_Rec_b-barrel"/>
    <property type="match status" value="1"/>
</dbReference>
<dbReference type="STRING" id="474950.SAMN05421771_1447"/>
<dbReference type="SUPFAM" id="SSF49464">
    <property type="entry name" value="Carboxypeptidase regulatory domain-like"/>
    <property type="match status" value="1"/>
</dbReference>
<feature type="domain" description="TonB-dependent receptor-like beta-barrel" evidence="11">
    <location>
        <begin position="360"/>
        <end position="786"/>
    </location>
</feature>
<evidence type="ECO:0000313" key="14">
    <source>
        <dbReference type="Proteomes" id="UP000199024"/>
    </source>
</evidence>
<evidence type="ECO:0000256" key="10">
    <source>
        <dbReference type="SAM" id="SignalP"/>
    </source>
</evidence>
<evidence type="ECO:0000256" key="6">
    <source>
        <dbReference type="ARBA" id="ARBA00023136"/>
    </source>
</evidence>
<feature type="chain" id="PRO_5011728398" evidence="10">
    <location>
        <begin position="26"/>
        <end position="837"/>
    </location>
</feature>
<dbReference type="InterPro" id="IPR013783">
    <property type="entry name" value="Ig-like_fold"/>
</dbReference>
<dbReference type="Pfam" id="PF13620">
    <property type="entry name" value="CarboxypepD_reg"/>
    <property type="match status" value="1"/>
</dbReference>
<comment type="subcellular location">
    <subcellularLocation>
        <location evidence="1 8">Cell outer membrane</location>
        <topology evidence="1 8">Multi-pass membrane protein</topology>
    </subcellularLocation>
</comment>
<keyword evidence="6 8" id="KW-0472">Membrane</keyword>
<dbReference type="Proteomes" id="UP000199024">
    <property type="component" value="Unassembled WGS sequence"/>
</dbReference>
<evidence type="ECO:0000256" key="2">
    <source>
        <dbReference type="ARBA" id="ARBA00022448"/>
    </source>
</evidence>
<dbReference type="InterPro" id="IPR037066">
    <property type="entry name" value="Plug_dom_sf"/>
</dbReference>
<dbReference type="InterPro" id="IPR039426">
    <property type="entry name" value="TonB-dep_rcpt-like"/>
</dbReference>
<dbReference type="Gene3D" id="2.40.170.20">
    <property type="entry name" value="TonB-dependent receptor, beta-barrel domain"/>
    <property type="match status" value="1"/>
</dbReference>
<dbReference type="InterPro" id="IPR000531">
    <property type="entry name" value="Beta-barrel_TonB"/>
</dbReference>
<feature type="signal peptide" evidence="10">
    <location>
        <begin position="1"/>
        <end position="25"/>
    </location>
</feature>
<evidence type="ECO:0000256" key="3">
    <source>
        <dbReference type="ARBA" id="ARBA00022452"/>
    </source>
</evidence>
<dbReference type="GO" id="GO:0009279">
    <property type="term" value="C:cell outer membrane"/>
    <property type="evidence" value="ECO:0007669"/>
    <property type="project" value="UniProtKB-SubCell"/>
</dbReference>
<dbReference type="EMBL" id="FOZL01000001">
    <property type="protein sequence ID" value="SFS08214.1"/>
    <property type="molecule type" value="Genomic_DNA"/>
</dbReference>
<dbReference type="RefSeq" id="WP_089837953.1">
    <property type="nucleotide sequence ID" value="NZ_FOZL01000001.1"/>
</dbReference>
<evidence type="ECO:0000256" key="9">
    <source>
        <dbReference type="RuleBase" id="RU003357"/>
    </source>
</evidence>
<feature type="domain" description="TonB-dependent receptor plug" evidence="12">
    <location>
        <begin position="134"/>
        <end position="240"/>
    </location>
</feature>
<evidence type="ECO:0000313" key="13">
    <source>
        <dbReference type="EMBL" id="SFS08214.1"/>
    </source>
</evidence>
<dbReference type="Gene3D" id="2.60.40.10">
    <property type="entry name" value="Immunoglobulins"/>
    <property type="match status" value="1"/>
</dbReference>
<dbReference type="PANTHER" id="PTHR30069">
    <property type="entry name" value="TONB-DEPENDENT OUTER MEMBRANE RECEPTOR"/>
    <property type="match status" value="1"/>
</dbReference>
<reference evidence="13 14" key="1">
    <citation type="submission" date="2016-10" db="EMBL/GenBank/DDBJ databases">
        <authorList>
            <person name="de Groot N.N."/>
        </authorList>
    </citation>
    <scope>NUCLEOTIDE SEQUENCE [LARGE SCALE GENOMIC DNA]</scope>
    <source>
        <strain evidence="13 14">DSM 21001</strain>
    </source>
</reference>
<protein>
    <submittedName>
        <fullName evidence="13">Iron complex outermembrane recepter protein</fullName>
    </submittedName>
</protein>
<dbReference type="InterPro" id="IPR012910">
    <property type="entry name" value="Plug_dom"/>
</dbReference>
<dbReference type="OrthoDB" id="127311at2"/>
<keyword evidence="4 8" id="KW-0812">Transmembrane</keyword>
<proteinExistence type="inferred from homology"/>
<evidence type="ECO:0000259" key="12">
    <source>
        <dbReference type="Pfam" id="PF07715"/>
    </source>
</evidence>
<dbReference type="SUPFAM" id="SSF56935">
    <property type="entry name" value="Porins"/>
    <property type="match status" value="1"/>
</dbReference>
<dbReference type="Pfam" id="PF07715">
    <property type="entry name" value="Plug"/>
    <property type="match status" value="1"/>
</dbReference>
<gene>
    <name evidence="13" type="ORF">SAMN05421771_1447</name>
</gene>